<dbReference type="Proteomes" id="UP000297245">
    <property type="component" value="Unassembled WGS sequence"/>
</dbReference>
<name>A0A4S8LN73_DENBC</name>
<organism evidence="1 2">
    <name type="scientific">Dendrothele bispora (strain CBS 962.96)</name>
    <dbReference type="NCBI Taxonomy" id="1314807"/>
    <lineage>
        <taxon>Eukaryota</taxon>
        <taxon>Fungi</taxon>
        <taxon>Dikarya</taxon>
        <taxon>Basidiomycota</taxon>
        <taxon>Agaricomycotina</taxon>
        <taxon>Agaricomycetes</taxon>
        <taxon>Agaricomycetidae</taxon>
        <taxon>Agaricales</taxon>
        <taxon>Agaricales incertae sedis</taxon>
        <taxon>Dendrothele</taxon>
    </lineage>
</organism>
<keyword evidence="2" id="KW-1185">Reference proteome</keyword>
<gene>
    <name evidence="1" type="ORF">K435DRAFT_248975</name>
</gene>
<reference evidence="1 2" key="1">
    <citation type="journal article" date="2019" name="Nat. Ecol. Evol.">
        <title>Megaphylogeny resolves global patterns of mushroom evolution.</title>
        <authorList>
            <person name="Varga T."/>
            <person name="Krizsan K."/>
            <person name="Foldi C."/>
            <person name="Dima B."/>
            <person name="Sanchez-Garcia M."/>
            <person name="Sanchez-Ramirez S."/>
            <person name="Szollosi G.J."/>
            <person name="Szarkandi J.G."/>
            <person name="Papp V."/>
            <person name="Albert L."/>
            <person name="Andreopoulos W."/>
            <person name="Angelini C."/>
            <person name="Antonin V."/>
            <person name="Barry K.W."/>
            <person name="Bougher N.L."/>
            <person name="Buchanan P."/>
            <person name="Buyck B."/>
            <person name="Bense V."/>
            <person name="Catcheside P."/>
            <person name="Chovatia M."/>
            <person name="Cooper J."/>
            <person name="Damon W."/>
            <person name="Desjardin D."/>
            <person name="Finy P."/>
            <person name="Geml J."/>
            <person name="Haridas S."/>
            <person name="Hughes K."/>
            <person name="Justo A."/>
            <person name="Karasinski D."/>
            <person name="Kautmanova I."/>
            <person name="Kiss B."/>
            <person name="Kocsube S."/>
            <person name="Kotiranta H."/>
            <person name="LaButti K.M."/>
            <person name="Lechner B.E."/>
            <person name="Liimatainen K."/>
            <person name="Lipzen A."/>
            <person name="Lukacs Z."/>
            <person name="Mihaltcheva S."/>
            <person name="Morgado L.N."/>
            <person name="Niskanen T."/>
            <person name="Noordeloos M.E."/>
            <person name="Ohm R.A."/>
            <person name="Ortiz-Santana B."/>
            <person name="Ovrebo C."/>
            <person name="Racz N."/>
            <person name="Riley R."/>
            <person name="Savchenko A."/>
            <person name="Shiryaev A."/>
            <person name="Soop K."/>
            <person name="Spirin V."/>
            <person name="Szebenyi C."/>
            <person name="Tomsovsky M."/>
            <person name="Tulloss R.E."/>
            <person name="Uehling J."/>
            <person name="Grigoriev I.V."/>
            <person name="Vagvolgyi C."/>
            <person name="Papp T."/>
            <person name="Martin F.M."/>
            <person name="Miettinen O."/>
            <person name="Hibbett D.S."/>
            <person name="Nagy L.G."/>
        </authorList>
    </citation>
    <scope>NUCLEOTIDE SEQUENCE [LARGE SCALE GENOMIC DNA]</scope>
    <source>
        <strain evidence="1 2">CBS 962.96</strain>
    </source>
</reference>
<dbReference type="AlphaFoldDB" id="A0A4S8LN73"/>
<dbReference type="EMBL" id="ML179325">
    <property type="protein sequence ID" value="THU90796.1"/>
    <property type="molecule type" value="Genomic_DNA"/>
</dbReference>
<proteinExistence type="predicted"/>
<evidence type="ECO:0000313" key="2">
    <source>
        <dbReference type="Proteomes" id="UP000297245"/>
    </source>
</evidence>
<sequence length="96" mass="11230">MPFLVVAEMSPSKLYSSYSASNLLPAHRKLDFSSFSFHLTFNFTGCRRLGHILELGGSMEHTVRMHHLFFSPHVLTKTFSFRCRLTFLRIFFVFHN</sequence>
<evidence type="ECO:0000313" key="1">
    <source>
        <dbReference type="EMBL" id="THU90796.1"/>
    </source>
</evidence>
<protein>
    <submittedName>
        <fullName evidence="1">Uncharacterized protein</fullName>
    </submittedName>
</protein>
<accession>A0A4S8LN73</accession>